<sequence length="231" mass="26488">MNFKVITKQGIMVDYSVELVAPTSNIISSNLSQGGYNFVGTETHEVKSSKKKAEKKIRKPRYAFQTRSQTENSPSLPLKHVQKIQLKDLGNNFKVEGIKEKEEKLSSDKEPIIHEALLIMTTTRLWLFGFMISSLCSDVKPYFQMRKVARKFYDPSLKSPHSMLIKEITQKQNILNEVREVNDAADELVADITHVKGDGAAEILSRRLEFLRKMLQGIGKQFYFRSSRCKK</sequence>
<dbReference type="Proteomes" id="UP001630127">
    <property type="component" value="Unassembled WGS sequence"/>
</dbReference>
<dbReference type="EMBL" id="JBJUIK010000015">
    <property type="protein sequence ID" value="KAL3502252.1"/>
    <property type="molecule type" value="Genomic_DNA"/>
</dbReference>
<protein>
    <submittedName>
        <fullName evidence="1">Uncharacterized protein</fullName>
    </submittedName>
</protein>
<reference evidence="1 2" key="1">
    <citation type="submission" date="2024-11" db="EMBL/GenBank/DDBJ databases">
        <title>A near-complete genome assembly of Cinchona calisaya.</title>
        <authorList>
            <person name="Lian D.C."/>
            <person name="Zhao X.W."/>
            <person name="Wei L."/>
        </authorList>
    </citation>
    <scope>NUCLEOTIDE SEQUENCE [LARGE SCALE GENOMIC DNA]</scope>
    <source>
        <tissue evidence="1">Nenye</tissue>
    </source>
</reference>
<proteinExistence type="predicted"/>
<comment type="caution">
    <text evidence="1">The sequence shown here is derived from an EMBL/GenBank/DDBJ whole genome shotgun (WGS) entry which is preliminary data.</text>
</comment>
<dbReference type="AlphaFoldDB" id="A0ABD2Y751"/>
<evidence type="ECO:0000313" key="2">
    <source>
        <dbReference type="Proteomes" id="UP001630127"/>
    </source>
</evidence>
<organism evidence="1 2">
    <name type="scientific">Cinchona calisaya</name>
    <dbReference type="NCBI Taxonomy" id="153742"/>
    <lineage>
        <taxon>Eukaryota</taxon>
        <taxon>Viridiplantae</taxon>
        <taxon>Streptophyta</taxon>
        <taxon>Embryophyta</taxon>
        <taxon>Tracheophyta</taxon>
        <taxon>Spermatophyta</taxon>
        <taxon>Magnoliopsida</taxon>
        <taxon>eudicotyledons</taxon>
        <taxon>Gunneridae</taxon>
        <taxon>Pentapetalae</taxon>
        <taxon>asterids</taxon>
        <taxon>lamiids</taxon>
        <taxon>Gentianales</taxon>
        <taxon>Rubiaceae</taxon>
        <taxon>Cinchonoideae</taxon>
        <taxon>Cinchoneae</taxon>
        <taxon>Cinchona</taxon>
    </lineage>
</organism>
<accession>A0ABD2Y751</accession>
<gene>
    <name evidence="1" type="ORF">ACH5RR_036701</name>
</gene>
<name>A0ABD2Y751_9GENT</name>
<evidence type="ECO:0000313" key="1">
    <source>
        <dbReference type="EMBL" id="KAL3502252.1"/>
    </source>
</evidence>
<keyword evidence="2" id="KW-1185">Reference proteome</keyword>